<dbReference type="EMBL" id="JAWDGP010001519">
    <property type="protein sequence ID" value="KAK3790683.1"/>
    <property type="molecule type" value="Genomic_DNA"/>
</dbReference>
<evidence type="ECO:0000313" key="3">
    <source>
        <dbReference type="Proteomes" id="UP001283361"/>
    </source>
</evidence>
<feature type="region of interest" description="Disordered" evidence="1">
    <location>
        <begin position="1"/>
        <end position="27"/>
    </location>
</feature>
<organism evidence="2 3">
    <name type="scientific">Elysia crispata</name>
    <name type="common">lettuce slug</name>
    <dbReference type="NCBI Taxonomy" id="231223"/>
    <lineage>
        <taxon>Eukaryota</taxon>
        <taxon>Metazoa</taxon>
        <taxon>Spiralia</taxon>
        <taxon>Lophotrochozoa</taxon>
        <taxon>Mollusca</taxon>
        <taxon>Gastropoda</taxon>
        <taxon>Heterobranchia</taxon>
        <taxon>Euthyneura</taxon>
        <taxon>Panpulmonata</taxon>
        <taxon>Sacoglossa</taxon>
        <taxon>Placobranchoidea</taxon>
        <taxon>Plakobranchidae</taxon>
        <taxon>Elysia</taxon>
    </lineage>
</organism>
<name>A0AAE1AN10_9GAST</name>
<feature type="region of interest" description="Disordered" evidence="1">
    <location>
        <begin position="165"/>
        <end position="185"/>
    </location>
</feature>
<reference evidence="2" key="1">
    <citation type="journal article" date="2023" name="G3 (Bethesda)">
        <title>A reference genome for the long-term kleptoplast-retaining sea slug Elysia crispata morphotype clarki.</title>
        <authorList>
            <person name="Eastman K.E."/>
            <person name="Pendleton A.L."/>
            <person name="Shaikh M.A."/>
            <person name="Suttiyut T."/>
            <person name="Ogas R."/>
            <person name="Tomko P."/>
            <person name="Gavelis G."/>
            <person name="Widhalm J.R."/>
            <person name="Wisecaver J.H."/>
        </authorList>
    </citation>
    <scope>NUCLEOTIDE SEQUENCE</scope>
    <source>
        <strain evidence="2">ECLA1</strain>
    </source>
</reference>
<evidence type="ECO:0000256" key="1">
    <source>
        <dbReference type="SAM" id="MobiDB-lite"/>
    </source>
</evidence>
<protein>
    <submittedName>
        <fullName evidence="2">Uncharacterized protein</fullName>
    </submittedName>
</protein>
<sequence>MELYPSRLEAGESPHGHPNSSTITEAPSADMLSSPAFAGIVENLTLNELDQNFSQTSDEWVRVDIRTVDGSPGELLYINNQNQKHVIEPPPRFRARTLEEERHSTGAHSAVDGHILYFRTVSSRFSSDFYCRGCTFLSQLYIDAHVDMSTAAGLSDKTVSVGLGLAPRARDKPGSNLTTAPGHSG</sequence>
<gene>
    <name evidence="2" type="ORF">RRG08_038175</name>
</gene>
<accession>A0AAE1AN10</accession>
<proteinExistence type="predicted"/>
<comment type="caution">
    <text evidence="2">The sequence shown here is derived from an EMBL/GenBank/DDBJ whole genome shotgun (WGS) entry which is preliminary data.</text>
</comment>
<keyword evidence="3" id="KW-1185">Reference proteome</keyword>
<feature type="compositionally biased region" description="Polar residues" evidence="1">
    <location>
        <begin position="175"/>
        <end position="185"/>
    </location>
</feature>
<evidence type="ECO:0000313" key="2">
    <source>
        <dbReference type="EMBL" id="KAK3790683.1"/>
    </source>
</evidence>
<dbReference type="Proteomes" id="UP001283361">
    <property type="component" value="Unassembled WGS sequence"/>
</dbReference>
<dbReference type="AlphaFoldDB" id="A0AAE1AN10"/>